<dbReference type="Gene3D" id="3.90.550.10">
    <property type="entry name" value="Spore Coat Polysaccharide Biosynthesis Protein SpsA, Chain A"/>
    <property type="match status" value="1"/>
</dbReference>
<dbReference type="PANTHER" id="PTHR43646">
    <property type="entry name" value="GLYCOSYLTRANSFERASE"/>
    <property type="match status" value="1"/>
</dbReference>
<dbReference type="AlphaFoldDB" id="A0AA48RBX1"/>
<feature type="transmembrane region" description="Helical" evidence="1">
    <location>
        <begin position="294"/>
        <end position="314"/>
    </location>
</feature>
<dbReference type="PANTHER" id="PTHR43646:SF3">
    <property type="entry name" value="SLR1566 PROTEIN"/>
    <property type="match status" value="1"/>
</dbReference>
<evidence type="ECO:0000256" key="1">
    <source>
        <dbReference type="SAM" id="Phobius"/>
    </source>
</evidence>
<name>A0AA48RBX1_9ZZZZ</name>
<keyword evidence="1" id="KW-0812">Transmembrane</keyword>
<dbReference type="EMBL" id="OY288114">
    <property type="protein sequence ID" value="CAJ0852367.1"/>
    <property type="molecule type" value="Genomic_DNA"/>
</dbReference>
<dbReference type="InterPro" id="IPR029044">
    <property type="entry name" value="Nucleotide-diphossugar_trans"/>
</dbReference>
<protein>
    <recommendedName>
        <fullName evidence="2">Glycosyltransferase 2-like domain-containing protein</fullName>
    </recommendedName>
</protein>
<keyword evidence="1" id="KW-1133">Transmembrane helix</keyword>
<dbReference type="InterPro" id="IPR001173">
    <property type="entry name" value="Glyco_trans_2-like"/>
</dbReference>
<organism evidence="3">
    <name type="scientific">freshwater sediment metagenome</name>
    <dbReference type="NCBI Taxonomy" id="556182"/>
    <lineage>
        <taxon>unclassified sequences</taxon>
        <taxon>metagenomes</taxon>
        <taxon>ecological metagenomes</taxon>
    </lineage>
</organism>
<accession>A0AA48RBX1</accession>
<evidence type="ECO:0000313" key="3">
    <source>
        <dbReference type="EMBL" id="CAJ0852367.1"/>
    </source>
</evidence>
<dbReference type="NCBIfam" id="TIGR03469">
    <property type="entry name" value="HpnB"/>
    <property type="match status" value="1"/>
</dbReference>
<dbReference type="Pfam" id="PF00535">
    <property type="entry name" value="Glycos_transf_2"/>
    <property type="match status" value="1"/>
</dbReference>
<dbReference type="CDD" id="cd06423">
    <property type="entry name" value="CESA_like"/>
    <property type="match status" value="1"/>
</dbReference>
<keyword evidence="1" id="KW-0472">Membrane</keyword>
<proteinExistence type="predicted"/>
<dbReference type="SUPFAM" id="SSF53448">
    <property type="entry name" value="Nucleotide-diphospho-sugar transferases"/>
    <property type="match status" value="1"/>
</dbReference>
<dbReference type="InterPro" id="IPR017832">
    <property type="entry name" value="Glyco_trans_2_hopen-assoc_HpnB"/>
</dbReference>
<gene>
    <name evidence="3" type="ORF">AMST5_00547</name>
</gene>
<feature type="transmembrane region" description="Helical" evidence="1">
    <location>
        <begin position="346"/>
        <end position="366"/>
    </location>
</feature>
<sequence length="384" mass="41912">MVSILIASIALLAWLYLLMFNKGFWRLTEHDSRFVPPGAAVPQGTRVIAVVPARDEAEVIRASVSSLLQQDFPGRLEIVLVDDESTDGTGDIARARAAELGAPERLTVLRSDGPADGWTGKIAAMHRGFTYVRSLPEQPDFVLFCDADIAFEPHVLARLVAGAAARGSVLSSLMVKLRCESPAERWFIPAFVFFFQKLYPFRAVNDPRSRIAGAAGGVMLVRPESLAAAGGLPAIRDSLIDDCALGALMKKQGPIWLGLTDDVYSLRPYPRLRDIERMVTRSAYAQLHYSPGKLAGAVAGMCLVYLAPPALVFAEAPARDIALVTWLIMAQAYMPSLRFYGLSRAGAFALPLIAACYTWFTAVSAWRHMRGRGGEWKGRYQAPA</sequence>
<feature type="domain" description="Glycosyltransferase 2-like" evidence="2">
    <location>
        <begin position="50"/>
        <end position="222"/>
    </location>
</feature>
<evidence type="ECO:0000259" key="2">
    <source>
        <dbReference type="Pfam" id="PF00535"/>
    </source>
</evidence>
<reference evidence="3" key="1">
    <citation type="submission" date="2023-07" db="EMBL/GenBank/DDBJ databases">
        <authorList>
            <person name="Pelsma A.J. K."/>
        </authorList>
    </citation>
    <scope>NUCLEOTIDE SEQUENCE</scope>
</reference>